<accession>A0AAU9I6N5</accession>
<proteinExistence type="predicted"/>
<evidence type="ECO:0000313" key="2">
    <source>
        <dbReference type="Proteomes" id="UP000835242"/>
    </source>
</evidence>
<protein>
    <submittedName>
        <fullName evidence="1">Uncharacterized protein</fullName>
    </submittedName>
</protein>
<gene>
    <name evidence="1" type="ORF">XA1314C_37070</name>
</gene>
<dbReference type="EMBL" id="HG992337">
    <property type="protein sequence ID" value="CAE6836187.1"/>
    <property type="molecule type" value="Genomic_DNA"/>
</dbReference>
<dbReference type="RefSeq" id="WP_228600105.1">
    <property type="nucleotide sequence ID" value="NZ_HG992337.1"/>
</dbReference>
<evidence type="ECO:0000313" key="1">
    <source>
        <dbReference type="EMBL" id="CAE6836217.1"/>
    </source>
</evidence>
<dbReference type="AlphaFoldDB" id="A0AAU9I6N5"/>
<dbReference type="EMBL" id="HG992337">
    <property type="protein sequence ID" value="CAE6836217.1"/>
    <property type="molecule type" value="Genomic_DNA"/>
</dbReference>
<organism evidence="1 2">
    <name type="scientific">Xanthomonas arboricola</name>
    <dbReference type="NCBI Taxonomy" id="56448"/>
    <lineage>
        <taxon>Bacteria</taxon>
        <taxon>Pseudomonadati</taxon>
        <taxon>Pseudomonadota</taxon>
        <taxon>Gammaproteobacteria</taxon>
        <taxon>Lysobacterales</taxon>
        <taxon>Lysobacteraceae</taxon>
        <taxon>Xanthomonas</taxon>
    </lineage>
</organism>
<reference evidence="1 2" key="1">
    <citation type="submission" date="2021-02" db="EMBL/GenBank/DDBJ databases">
        <authorList>
            <person name="Pothier F. J."/>
        </authorList>
    </citation>
    <scope>NUCLEOTIDE SEQUENCE [LARGE SCALE GENOMIC DNA]</scope>
    <source>
        <strain evidence="1 2">1314c</strain>
    </source>
</reference>
<dbReference type="Proteomes" id="UP000835242">
    <property type="component" value="Chromosome"/>
</dbReference>
<name>A0AAU9I6N5_9XANT</name>
<sequence length="89" mass="9483">MAFPSNPSNGQVWTEYGRSWVYDGNGWGAAVSAVPNGSVLPVRTVSQLTDAAADINRQFRCTDAPGGEAIIYSDGTTYLRQSDQSPVVS</sequence>